<dbReference type="PROSITE" id="PS51186">
    <property type="entry name" value="GNAT"/>
    <property type="match status" value="1"/>
</dbReference>
<name>A0A9X5BJQ4_9FIRM</name>
<dbReference type="Proteomes" id="UP001154420">
    <property type="component" value="Unassembled WGS sequence"/>
</dbReference>
<dbReference type="CDD" id="cd04301">
    <property type="entry name" value="NAT_SF"/>
    <property type="match status" value="1"/>
</dbReference>
<gene>
    <name evidence="2" type="ORF">D5281_20685</name>
</gene>
<evidence type="ECO:0000313" key="2">
    <source>
        <dbReference type="EMBL" id="NBJ94922.1"/>
    </source>
</evidence>
<reference evidence="2" key="1">
    <citation type="submission" date="2018-09" db="EMBL/GenBank/DDBJ databases">
        <title>Murine metabolic-syndrome-specific gut microbial biobank.</title>
        <authorList>
            <person name="Liu C."/>
        </authorList>
    </citation>
    <scope>NUCLEOTIDE SEQUENCE</scope>
    <source>
        <strain evidence="2">D42-62</strain>
    </source>
</reference>
<feature type="domain" description="N-acetyltransferase" evidence="1">
    <location>
        <begin position="1"/>
        <end position="135"/>
    </location>
</feature>
<dbReference type="SUPFAM" id="SSF55729">
    <property type="entry name" value="Acyl-CoA N-acyltransferases (Nat)"/>
    <property type="match status" value="1"/>
</dbReference>
<dbReference type="AlphaFoldDB" id="A0A9X5BJQ4"/>
<proteinExistence type="predicted"/>
<organism evidence="2 3">
    <name type="scientific">Parablautia muri</name>
    <dbReference type="NCBI Taxonomy" id="2320879"/>
    <lineage>
        <taxon>Bacteria</taxon>
        <taxon>Bacillati</taxon>
        <taxon>Bacillota</taxon>
        <taxon>Clostridia</taxon>
        <taxon>Lachnospirales</taxon>
        <taxon>Lachnospiraceae</taxon>
        <taxon>Parablautia</taxon>
    </lineage>
</organism>
<dbReference type="EMBL" id="QZDT01000056">
    <property type="protein sequence ID" value="NBJ94922.1"/>
    <property type="molecule type" value="Genomic_DNA"/>
</dbReference>
<evidence type="ECO:0000259" key="1">
    <source>
        <dbReference type="PROSITE" id="PS51186"/>
    </source>
</evidence>
<evidence type="ECO:0000313" key="3">
    <source>
        <dbReference type="Proteomes" id="UP001154420"/>
    </source>
</evidence>
<dbReference type="GO" id="GO:0016747">
    <property type="term" value="F:acyltransferase activity, transferring groups other than amino-acyl groups"/>
    <property type="evidence" value="ECO:0007669"/>
    <property type="project" value="InterPro"/>
</dbReference>
<dbReference type="InterPro" id="IPR000182">
    <property type="entry name" value="GNAT_dom"/>
</dbReference>
<comment type="caution">
    <text evidence="2">The sequence shown here is derived from an EMBL/GenBank/DDBJ whole genome shotgun (WGS) entry which is preliminary data.</text>
</comment>
<dbReference type="InterPro" id="IPR016181">
    <property type="entry name" value="Acyl_CoA_acyltransferase"/>
</dbReference>
<keyword evidence="3" id="KW-1185">Reference proteome</keyword>
<dbReference type="RefSeq" id="WP_160561896.1">
    <property type="nucleotide sequence ID" value="NZ_QZDT01000056.1"/>
</dbReference>
<dbReference type="Gene3D" id="3.40.630.30">
    <property type="match status" value="1"/>
</dbReference>
<accession>A0A9X5BJQ4</accession>
<sequence>MIVKYMEKKDKDFVMRIDKHVNDTIYHKRVYTKTGYIMWEKDVPIGIMHYNVLWDNLPFLNLIFVDTKYRNKGFASQALAFWENDMKQQGYKMTLISTQANEEAQHLYRKLGYIDCGGLIFNHTPFDQPMELFFRKVL</sequence>
<dbReference type="OrthoDB" id="2611698at2"/>
<dbReference type="Pfam" id="PF00583">
    <property type="entry name" value="Acetyltransf_1"/>
    <property type="match status" value="1"/>
</dbReference>
<protein>
    <submittedName>
        <fullName evidence="2">GNAT family N-acetyltransferase</fullName>
    </submittedName>
</protein>